<reference evidence="2 3" key="1">
    <citation type="submission" date="2020-08" db="EMBL/GenBank/DDBJ databases">
        <title>Genomic Encyclopedia of Type Strains, Phase IV (KMG-IV): sequencing the most valuable type-strain genomes for metagenomic binning, comparative biology and taxonomic classification.</title>
        <authorList>
            <person name="Goeker M."/>
        </authorList>
    </citation>
    <scope>NUCLEOTIDE SEQUENCE [LARGE SCALE GENOMIC DNA]</scope>
    <source>
        <strain evidence="2 3">DSM 27939</strain>
    </source>
</reference>
<dbReference type="SUPFAM" id="SSF49785">
    <property type="entry name" value="Galactose-binding domain-like"/>
    <property type="match status" value="1"/>
</dbReference>
<evidence type="ECO:0000259" key="1">
    <source>
        <dbReference type="Pfam" id="PF02836"/>
    </source>
</evidence>
<accession>A0A7W8JVR6</accession>
<gene>
    <name evidence="2" type="ORF">HNQ08_001936</name>
</gene>
<organism evidence="2 3">
    <name type="scientific">Deinococcus humi</name>
    <dbReference type="NCBI Taxonomy" id="662880"/>
    <lineage>
        <taxon>Bacteria</taxon>
        <taxon>Thermotogati</taxon>
        <taxon>Deinococcota</taxon>
        <taxon>Deinococci</taxon>
        <taxon>Deinococcales</taxon>
        <taxon>Deinococcaceae</taxon>
        <taxon>Deinococcus</taxon>
    </lineage>
</organism>
<feature type="domain" description="Glycoside hydrolase family 2 catalytic" evidence="1">
    <location>
        <begin position="331"/>
        <end position="461"/>
    </location>
</feature>
<evidence type="ECO:0000313" key="2">
    <source>
        <dbReference type="EMBL" id="MBB5362838.1"/>
    </source>
</evidence>
<dbReference type="InterPro" id="IPR008979">
    <property type="entry name" value="Galactose-bd-like_sf"/>
</dbReference>
<dbReference type="GO" id="GO:0005975">
    <property type="term" value="P:carbohydrate metabolic process"/>
    <property type="evidence" value="ECO:0007669"/>
    <property type="project" value="InterPro"/>
</dbReference>
<dbReference type="InterPro" id="IPR006103">
    <property type="entry name" value="Glyco_hydro_2_cat"/>
</dbReference>
<proteinExistence type="predicted"/>
<dbReference type="RefSeq" id="WP_221284114.1">
    <property type="nucleotide sequence ID" value="NZ_JACHFL010000004.1"/>
</dbReference>
<name>A0A7W8JVR6_9DEIO</name>
<dbReference type="Gene3D" id="3.20.20.80">
    <property type="entry name" value="Glycosidases"/>
    <property type="match status" value="1"/>
</dbReference>
<evidence type="ECO:0000313" key="3">
    <source>
        <dbReference type="Proteomes" id="UP000552709"/>
    </source>
</evidence>
<dbReference type="GO" id="GO:0004553">
    <property type="term" value="F:hydrolase activity, hydrolyzing O-glycosyl compounds"/>
    <property type="evidence" value="ECO:0007669"/>
    <property type="project" value="InterPro"/>
</dbReference>
<dbReference type="InterPro" id="IPR017853">
    <property type="entry name" value="GH"/>
</dbReference>
<dbReference type="SUPFAM" id="SSF51445">
    <property type="entry name" value="(Trans)glycosidases"/>
    <property type="match status" value="1"/>
</dbReference>
<dbReference type="PANTHER" id="PTHR42732:SF2">
    <property type="entry name" value="BETA-MANNOSIDASE"/>
    <property type="match status" value="1"/>
</dbReference>
<dbReference type="Pfam" id="PF02836">
    <property type="entry name" value="Glyco_hydro_2_C"/>
    <property type="match status" value="1"/>
</dbReference>
<keyword evidence="3" id="KW-1185">Reference proteome</keyword>
<dbReference type="Proteomes" id="UP000552709">
    <property type="component" value="Unassembled WGS sequence"/>
</dbReference>
<dbReference type="Gene3D" id="2.60.120.260">
    <property type="entry name" value="Galactose-binding domain-like"/>
    <property type="match status" value="1"/>
</dbReference>
<dbReference type="AlphaFoldDB" id="A0A7W8JVR6"/>
<sequence>MTEGAVALQEAMEDAAATHPRPHLRRAWRSLDGWWDFAACDAEDPEDVTYTGRIQVPYAPQTSASGLQAPLDLSVTTLWYRTRVSPSPAEVPARHERLLLHFGAVDWSAEVYVNGTFAARHEGGYTPFTVDVSRAARQGPFEISLRAVDDHSDMAMPRGKQDWREPHAIWYPPTSGIWRSVWTEKVHRQHIESLRWTPDLARFELVALATLAHAPLPGTRVRIEVFDGPQVLADTDTLVTGQHMTVPLRLPDPGVDDARNGFLWTPDHPKLLGTRVTLSVDDEVVDQTEGYAALRSVEARGRRFLLNSIPHPLRMALHQGYWEDSGMTGDDRRYREDVLLARRLGFNGLRLHQKIEDPRFVYWCDRLGLALWVDLPSAYAFTPTSIERLTRTWLEVLRLYASHPSVVVWVPFNESWGLPDIPREPAQQDAQRALYALTRTLDSTRLVSGSDGWEQVVSDVYTLHDYIQDPETLLLRYGSKAAVEENIERLWPGGREQGLGGFAPGDRPVILSEFGGTSWVPVGEDGWGYGVVRDTLTFTGRVEGLLTAADRAILGKGIHGYCYTQLTDTYQEMNGLAGMDRMPKGDVQRLSSAVRGEPYDPANPLWYSKRWRGQRNP</sequence>
<comment type="caution">
    <text evidence="2">The sequence shown here is derived from an EMBL/GenBank/DDBJ whole genome shotgun (WGS) entry which is preliminary data.</text>
</comment>
<protein>
    <recommendedName>
        <fullName evidence="1">Glycoside hydrolase family 2 catalytic domain-containing protein</fullName>
    </recommendedName>
</protein>
<dbReference type="InterPro" id="IPR051913">
    <property type="entry name" value="GH2_Domain-Containing"/>
</dbReference>
<dbReference type="PANTHER" id="PTHR42732">
    <property type="entry name" value="BETA-GALACTOSIDASE"/>
    <property type="match status" value="1"/>
</dbReference>
<dbReference type="EMBL" id="JACHFL010000004">
    <property type="protein sequence ID" value="MBB5362838.1"/>
    <property type="molecule type" value="Genomic_DNA"/>
</dbReference>